<dbReference type="OrthoDB" id="2286841at2759"/>
<sequence length="120" mass="13696">MSKTSFVTQFITQQNIKFNSSLYILAISGTYEELRSSVLQYESAVKADEKPNIKECNIYNSSKMHILSHLPSDIARFGSPILFEREKGKQFNKFIRECFFRINQQQNVGGCHGAVCGIYS</sequence>
<protein>
    <submittedName>
        <fullName evidence="1">Uncharacterized protein</fullName>
    </submittedName>
</protein>
<evidence type="ECO:0000313" key="1">
    <source>
        <dbReference type="EMBL" id="EPB81183.1"/>
    </source>
</evidence>
<dbReference type="VEuPathDB" id="FungiDB:HMPREF1544_12105"/>
<dbReference type="EMBL" id="KE124200">
    <property type="protein sequence ID" value="EPB81183.1"/>
    <property type="molecule type" value="Genomic_DNA"/>
</dbReference>
<accession>S2JF80</accession>
<name>S2JF80_MUCC1</name>
<evidence type="ECO:0000313" key="2">
    <source>
        <dbReference type="Proteomes" id="UP000014254"/>
    </source>
</evidence>
<dbReference type="Proteomes" id="UP000014254">
    <property type="component" value="Unassembled WGS sequence"/>
</dbReference>
<proteinExistence type="predicted"/>
<dbReference type="InParanoid" id="S2JF80"/>
<dbReference type="AlphaFoldDB" id="S2JF80"/>
<reference evidence="2" key="1">
    <citation type="submission" date="2013-05" db="EMBL/GenBank/DDBJ databases">
        <title>The Genome sequence of Mucor circinelloides f. circinelloides 1006PhL.</title>
        <authorList>
            <consortium name="The Broad Institute Genomics Platform"/>
            <person name="Cuomo C."/>
            <person name="Earl A."/>
            <person name="Findley K."/>
            <person name="Lee S.C."/>
            <person name="Walker B."/>
            <person name="Young S."/>
            <person name="Zeng Q."/>
            <person name="Gargeya S."/>
            <person name="Fitzgerald M."/>
            <person name="Haas B."/>
            <person name="Abouelleil A."/>
            <person name="Allen A.W."/>
            <person name="Alvarado L."/>
            <person name="Arachchi H.M."/>
            <person name="Berlin A.M."/>
            <person name="Chapman S.B."/>
            <person name="Gainer-Dewar J."/>
            <person name="Goldberg J."/>
            <person name="Griggs A."/>
            <person name="Gujja S."/>
            <person name="Hansen M."/>
            <person name="Howarth C."/>
            <person name="Imamovic A."/>
            <person name="Ireland A."/>
            <person name="Larimer J."/>
            <person name="McCowan C."/>
            <person name="Murphy C."/>
            <person name="Pearson M."/>
            <person name="Poon T.W."/>
            <person name="Priest M."/>
            <person name="Roberts A."/>
            <person name="Saif S."/>
            <person name="Shea T."/>
            <person name="Sisk P."/>
            <person name="Sykes S."/>
            <person name="Wortman J."/>
            <person name="Nusbaum C."/>
            <person name="Birren B."/>
        </authorList>
    </citation>
    <scope>NUCLEOTIDE SEQUENCE [LARGE SCALE GENOMIC DNA]</scope>
    <source>
        <strain evidence="2">1006PhL</strain>
    </source>
</reference>
<organism evidence="1 2">
    <name type="scientific">Mucor circinelloides f. circinelloides (strain 1006PhL)</name>
    <name type="common">Mucormycosis agent</name>
    <name type="synonym">Calyptromyces circinelloides</name>
    <dbReference type="NCBI Taxonomy" id="1220926"/>
    <lineage>
        <taxon>Eukaryota</taxon>
        <taxon>Fungi</taxon>
        <taxon>Fungi incertae sedis</taxon>
        <taxon>Mucoromycota</taxon>
        <taxon>Mucoromycotina</taxon>
        <taxon>Mucoromycetes</taxon>
        <taxon>Mucorales</taxon>
        <taxon>Mucorineae</taxon>
        <taxon>Mucoraceae</taxon>
        <taxon>Mucor</taxon>
    </lineage>
</organism>
<keyword evidence="2" id="KW-1185">Reference proteome</keyword>
<dbReference type="STRING" id="1220926.S2JF80"/>
<gene>
    <name evidence="1" type="ORF">HMPREF1544_12105</name>
</gene>